<dbReference type="PANTHER" id="PTHR11136">
    <property type="entry name" value="FOLYLPOLYGLUTAMATE SYNTHASE-RELATED"/>
    <property type="match status" value="1"/>
</dbReference>
<dbReference type="SUPFAM" id="SSF53623">
    <property type="entry name" value="MurD-like peptide ligases, catalytic domain"/>
    <property type="match status" value="1"/>
</dbReference>
<gene>
    <name evidence="9" type="ORF">J2D75_10265</name>
</gene>
<keyword evidence="6" id="KW-0460">Magnesium</keyword>
<reference evidence="9 10" key="1">
    <citation type="submission" date="2021-03" db="EMBL/GenBank/DDBJ databases">
        <title>The complete genome sequence of Acetobacter suratthaniensis TBRC 1719.</title>
        <authorList>
            <person name="Charoenyingcharoen P."/>
            <person name="Yukphan P."/>
        </authorList>
    </citation>
    <scope>NUCLEOTIDE SEQUENCE [LARGE SCALE GENOMIC DNA]</scope>
    <source>
        <strain evidence="9 10">TBRC 1719</strain>
    </source>
</reference>
<dbReference type="PROSITE" id="PS01012">
    <property type="entry name" value="FOLYLPOLYGLU_SYNT_2"/>
    <property type="match status" value="1"/>
</dbReference>
<keyword evidence="2" id="KW-0436">Ligase</keyword>
<dbReference type="InterPro" id="IPR001645">
    <property type="entry name" value="Folylpolyglutamate_synth"/>
</dbReference>
<evidence type="ECO:0000259" key="8">
    <source>
        <dbReference type="Pfam" id="PF08245"/>
    </source>
</evidence>
<sequence length="477" mass="50471">MLRPRRRPKRRNPHGQRSKRPVATGQGATAMTEFTGRPGEILERLNRLYPALIDLSLDRLQALLARLGHPENRLPPVIHVAGTNGKGSTCATLRALGEAAGWRVHVMTSPHLVDVTERFRIAGQLVSEAELVATLEEIERVNEGAPITVFEVLTAAGFVLFARHPAELAIIEVGLGGRCDATNVLTRPAACVITAISRDHEAFLGDTLAAIAMEKAGIIKPGVPVVTGHQHPEVLAVLQAEAAKLGAPLACRGQDWTVEPLPVDMHTTRGGSLSVSAGLRLTDRFGTLELPAPSLPGPWQCENAGLAVEALRLSGLTVPEAAWQGVGRVSWPARMQRLHGTLAALLPAGWELWLDGGHNPGAGDALAGALPGWADAPLHMLVGMKQTKDATGFLGPILPFATGLWAISEPEQHLALPVEDIVRASGGRAQVGPTLARALGEIAAQAVADGQAHGRVLICGSLYLAGVALRQDGWRAR</sequence>
<feature type="compositionally biased region" description="Basic residues" evidence="7">
    <location>
        <begin position="1"/>
        <end position="20"/>
    </location>
</feature>
<evidence type="ECO:0000313" key="10">
    <source>
        <dbReference type="Proteomes" id="UP000664399"/>
    </source>
</evidence>
<dbReference type="InterPro" id="IPR018109">
    <property type="entry name" value="Folylpolyglutamate_synth_CS"/>
</dbReference>
<proteinExistence type="inferred from homology"/>
<evidence type="ECO:0000256" key="2">
    <source>
        <dbReference type="ARBA" id="ARBA00022598"/>
    </source>
</evidence>
<dbReference type="Gene3D" id="3.40.1190.10">
    <property type="entry name" value="Mur-like, catalytic domain"/>
    <property type="match status" value="1"/>
</dbReference>
<dbReference type="PIRSF" id="PIRSF001563">
    <property type="entry name" value="Folylpolyglu_synth"/>
    <property type="match status" value="1"/>
</dbReference>
<evidence type="ECO:0000313" key="9">
    <source>
        <dbReference type="EMBL" id="MBO1328855.1"/>
    </source>
</evidence>
<accession>A0ABS3LN90</accession>
<protein>
    <submittedName>
        <fullName evidence="9">Bifunctional folylpolyglutamate synthase/dihydrofolate synthase</fullName>
    </submittedName>
</protein>
<keyword evidence="3" id="KW-0479">Metal-binding</keyword>
<keyword evidence="5" id="KW-0067">ATP-binding</keyword>
<evidence type="ECO:0000256" key="7">
    <source>
        <dbReference type="SAM" id="MobiDB-lite"/>
    </source>
</evidence>
<evidence type="ECO:0000256" key="6">
    <source>
        <dbReference type="ARBA" id="ARBA00022842"/>
    </source>
</evidence>
<dbReference type="Proteomes" id="UP000664399">
    <property type="component" value="Unassembled WGS sequence"/>
</dbReference>
<comment type="similarity">
    <text evidence="1">Belongs to the folylpolyglutamate synthase family.</text>
</comment>
<dbReference type="NCBIfam" id="TIGR01499">
    <property type="entry name" value="folC"/>
    <property type="match status" value="1"/>
</dbReference>
<feature type="domain" description="Mur ligase central" evidence="8">
    <location>
        <begin position="80"/>
        <end position="220"/>
    </location>
</feature>
<feature type="region of interest" description="Disordered" evidence="7">
    <location>
        <begin position="1"/>
        <end position="29"/>
    </location>
</feature>
<dbReference type="EMBL" id="JAFVMG010000011">
    <property type="protein sequence ID" value="MBO1328855.1"/>
    <property type="molecule type" value="Genomic_DNA"/>
</dbReference>
<dbReference type="InterPro" id="IPR013221">
    <property type="entry name" value="Mur_ligase_cen"/>
</dbReference>
<name>A0ABS3LN90_9PROT</name>
<evidence type="ECO:0000256" key="5">
    <source>
        <dbReference type="ARBA" id="ARBA00022840"/>
    </source>
</evidence>
<dbReference type="SUPFAM" id="SSF53244">
    <property type="entry name" value="MurD-like peptide ligases, peptide-binding domain"/>
    <property type="match status" value="1"/>
</dbReference>
<organism evidence="9 10">
    <name type="scientific">Acetobacter suratthaniensis</name>
    <dbReference type="NCBI Taxonomy" id="1502841"/>
    <lineage>
        <taxon>Bacteria</taxon>
        <taxon>Pseudomonadati</taxon>
        <taxon>Pseudomonadota</taxon>
        <taxon>Alphaproteobacteria</taxon>
        <taxon>Acetobacterales</taxon>
        <taxon>Acetobacteraceae</taxon>
        <taxon>Acetobacter</taxon>
    </lineage>
</organism>
<dbReference type="Gene3D" id="3.90.190.20">
    <property type="entry name" value="Mur ligase, C-terminal domain"/>
    <property type="match status" value="1"/>
</dbReference>
<dbReference type="InterPro" id="IPR036565">
    <property type="entry name" value="Mur-like_cat_sf"/>
</dbReference>
<keyword evidence="4" id="KW-0547">Nucleotide-binding</keyword>
<evidence type="ECO:0000256" key="1">
    <source>
        <dbReference type="ARBA" id="ARBA00008276"/>
    </source>
</evidence>
<dbReference type="InterPro" id="IPR036615">
    <property type="entry name" value="Mur_ligase_C_dom_sf"/>
</dbReference>
<evidence type="ECO:0000256" key="3">
    <source>
        <dbReference type="ARBA" id="ARBA00022723"/>
    </source>
</evidence>
<dbReference type="PANTHER" id="PTHR11136:SF0">
    <property type="entry name" value="DIHYDROFOLATE SYNTHETASE-RELATED"/>
    <property type="match status" value="1"/>
</dbReference>
<comment type="caution">
    <text evidence="9">The sequence shown here is derived from an EMBL/GenBank/DDBJ whole genome shotgun (WGS) entry which is preliminary data.</text>
</comment>
<keyword evidence="10" id="KW-1185">Reference proteome</keyword>
<dbReference type="Pfam" id="PF08245">
    <property type="entry name" value="Mur_ligase_M"/>
    <property type="match status" value="1"/>
</dbReference>
<evidence type="ECO:0000256" key="4">
    <source>
        <dbReference type="ARBA" id="ARBA00022741"/>
    </source>
</evidence>